<evidence type="ECO:0000256" key="1">
    <source>
        <dbReference type="ARBA" id="ARBA00005104"/>
    </source>
</evidence>
<keyword evidence="3" id="KW-0560">Oxidoreductase</keyword>
<protein>
    <recommendedName>
        <fullName evidence="4">Bacterial bifunctional deaminase-reductase C-terminal domain-containing protein</fullName>
    </recommendedName>
</protein>
<keyword evidence="6" id="KW-1185">Reference proteome</keyword>
<sequence>MNDVPDDFPALDVLLPLERAGTRFEPRADEAELLGAFTDRLPLDPPRGVHVRANMVSSVDGGATGADHRSGSINDPADFRVFRVLRALADVVLIGAGTARAEQYRALSVPDELREARTALGRSPEIELAIVSASGDVPDALLDGERPPMLLTTGTCPRLGELRDRIGAERVIVTEADVPGAVDLRVALAALGARGLSHVLTEGGPTLLGQLLGADLVDELCQTFSPVLVGGPAPRVVDLPMWLDPARELRPLHLLHAGGVLLGRWQVVRLGA</sequence>
<evidence type="ECO:0000313" key="6">
    <source>
        <dbReference type="Proteomes" id="UP000632740"/>
    </source>
</evidence>
<dbReference type="AlphaFoldDB" id="A0A919U1G6"/>
<reference evidence="5" key="1">
    <citation type="submission" date="2021-01" db="EMBL/GenBank/DDBJ databases">
        <title>Whole genome shotgun sequence of Cellulomonas chitinilytica NBRC 110799.</title>
        <authorList>
            <person name="Komaki H."/>
            <person name="Tamura T."/>
        </authorList>
    </citation>
    <scope>NUCLEOTIDE SEQUENCE</scope>
    <source>
        <strain evidence="5">NBRC 110799</strain>
    </source>
</reference>
<keyword evidence="2" id="KW-0521">NADP</keyword>
<dbReference type="SUPFAM" id="SSF53597">
    <property type="entry name" value="Dihydrofolate reductase-like"/>
    <property type="match status" value="1"/>
</dbReference>
<evidence type="ECO:0000313" key="5">
    <source>
        <dbReference type="EMBL" id="GIG20482.1"/>
    </source>
</evidence>
<dbReference type="PANTHER" id="PTHR38011">
    <property type="entry name" value="DIHYDROFOLATE REDUCTASE FAMILY PROTEIN (AFU_ORTHOLOGUE AFUA_8G06820)"/>
    <property type="match status" value="1"/>
</dbReference>
<feature type="domain" description="Bacterial bifunctional deaminase-reductase C-terminal" evidence="4">
    <location>
        <begin position="50"/>
        <end position="240"/>
    </location>
</feature>
<dbReference type="InterPro" id="IPR024072">
    <property type="entry name" value="DHFR-like_dom_sf"/>
</dbReference>
<dbReference type="Gene3D" id="3.40.430.10">
    <property type="entry name" value="Dihydrofolate Reductase, subunit A"/>
    <property type="match status" value="1"/>
</dbReference>
<evidence type="ECO:0000256" key="3">
    <source>
        <dbReference type="ARBA" id="ARBA00023002"/>
    </source>
</evidence>
<accession>A0A919U1G6</accession>
<dbReference type="GO" id="GO:0009231">
    <property type="term" value="P:riboflavin biosynthetic process"/>
    <property type="evidence" value="ECO:0007669"/>
    <property type="project" value="InterPro"/>
</dbReference>
<evidence type="ECO:0000259" key="4">
    <source>
        <dbReference type="Pfam" id="PF01872"/>
    </source>
</evidence>
<organism evidence="5 6">
    <name type="scientific">Cellulomonas chitinilytica</name>
    <dbReference type="NCBI Taxonomy" id="398759"/>
    <lineage>
        <taxon>Bacteria</taxon>
        <taxon>Bacillati</taxon>
        <taxon>Actinomycetota</taxon>
        <taxon>Actinomycetes</taxon>
        <taxon>Micrococcales</taxon>
        <taxon>Cellulomonadaceae</taxon>
        <taxon>Cellulomonas</taxon>
    </lineage>
</organism>
<name>A0A919U1G6_9CELL</name>
<proteinExistence type="predicted"/>
<dbReference type="InterPro" id="IPR002734">
    <property type="entry name" value="RibDG_C"/>
</dbReference>
<dbReference type="GO" id="GO:0008703">
    <property type="term" value="F:5-amino-6-(5-phosphoribosylamino)uracil reductase activity"/>
    <property type="evidence" value="ECO:0007669"/>
    <property type="project" value="InterPro"/>
</dbReference>
<dbReference type="Proteomes" id="UP000632740">
    <property type="component" value="Unassembled WGS sequence"/>
</dbReference>
<dbReference type="InterPro" id="IPR050765">
    <property type="entry name" value="Riboflavin_Biosynth_HTPR"/>
</dbReference>
<gene>
    <name evidence="5" type="ORF">Cch01nite_12060</name>
</gene>
<dbReference type="EMBL" id="BONK01000003">
    <property type="protein sequence ID" value="GIG20482.1"/>
    <property type="molecule type" value="Genomic_DNA"/>
</dbReference>
<dbReference type="Pfam" id="PF01872">
    <property type="entry name" value="RibD_C"/>
    <property type="match status" value="1"/>
</dbReference>
<dbReference type="PANTHER" id="PTHR38011:SF7">
    <property type="entry name" value="2,5-DIAMINO-6-RIBOSYLAMINO-4(3H)-PYRIMIDINONE 5'-PHOSPHATE REDUCTASE"/>
    <property type="match status" value="1"/>
</dbReference>
<evidence type="ECO:0000256" key="2">
    <source>
        <dbReference type="ARBA" id="ARBA00022857"/>
    </source>
</evidence>
<comment type="pathway">
    <text evidence="1">Cofactor biosynthesis; riboflavin biosynthesis.</text>
</comment>
<comment type="caution">
    <text evidence="5">The sequence shown here is derived from an EMBL/GenBank/DDBJ whole genome shotgun (WGS) entry which is preliminary data.</text>
</comment>